<feature type="signal peptide" evidence="7">
    <location>
        <begin position="1"/>
        <end position="21"/>
    </location>
</feature>
<dbReference type="InterPro" id="IPR034163">
    <property type="entry name" value="Aspergillopepsin-like_cat_dom"/>
</dbReference>
<dbReference type="InterPro" id="IPR033121">
    <property type="entry name" value="PEPTIDASE_A1"/>
</dbReference>
<feature type="active site" evidence="5">
    <location>
        <position position="298"/>
    </location>
</feature>
<feature type="domain" description="Peptidase A1" evidence="8">
    <location>
        <begin position="99"/>
        <end position="406"/>
    </location>
</feature>
<dbReference type="AlphaFoldDB" id="A0A9W8W959"/>
<dbReference type="PRINTS" id="PR00792">
    <property type="entry name" value="PEPSIN"/>
</dbReference>
<dbReference type="GO" id="GO:0006508">
    <property type="term" value="P:proteolysis"/>
    <property type="evidence" value="ECO:0007669"/>
    <property type="project" value="UniProtKB-KW"/>
</dbReference>
<reference evidence="9" key="1">
    <citation type="submission" date="2022-10" db="EMBL/GenBank/DDBJ databases">
        <title>Tapping the CABI collections for fungal endophytes: first genome assemblies for Collariella, Neodidymelliopsis, Ascochyta clinopodiicola, Didymella pomorum, Didymosphaeria variabile, Neocosmospora piperis and Neocucurbitaria cava.</title>
        <authorList>
            <person name="Hill R."/>
        </authorList>
    </citation>
    <scope>NUCLEOTIDE SEQUENCE</scope>
    <source>
        <strain evidence="9">IMI 366586</strain>
    </source>
</reference>
<evidence type="ECO:0000313" key="10">
    <source>
        <dbReference type="Proteomes" id="UP001140502"/>
    </source>
</evidence>
<dbReference type="PANTHER" id="PTHR47966">
    <property type="entry name" value="BETA-SITE APP-CLEAVING ENZYME, ISOFORM A-RELATED"/>
    <property type="match status" value="1"/>
</dbReference>
<gene>
    <name evidence="9" type="ORF">N0V84_007934</name>
</gene>
<comment type="similarity">
    <text evidence="1 6">Belongs to the peptidase A1 family.</text>
</comment>
<dbReference type="InterPro" id="IPR001969">
    <property type="entry name" value="Aspartic_peptidase_AS"/>
</dbReference>
<organism evidence="9 10">
    <name type="scientific">Fusarium piperis</name>
    <dbReference type="NCBI Taxonomy" id="1435070"/>
    <lineage>
        <taxon>Eukaryota</taxon>
        <taxon>Fungi</taxon>
        <taxon>Dikarya</taxon>
        <taxon>Ascomycota</taxon>
        <taxon>Pezizomycotina</taxon>
        <taxon>Sordariomycetes</taxon>
        <taxon>Hypocreomycetidae</taxon>
        <taxon>Hypocreales</taxon>
        <taxon>Nectriaceae</taxon>
        <taxon>Fusarium</taxon>
        <taxon>Fusarium solani species complex</taxon>
    </lineage>
</organism>
<dbReference type="FunFam" id="2.40.70.10:FF:000024">
    <property type="entry name" value="Endothiapepsin"/>
    <property type="match status" value="1"/>
</dbReference>
<protein>
    <recommendedName>
        <fullName evidence="8">Peptidase A1 domain-containing protein</fullName>
    </recommendedName>
</protein>
<dbReference type="PANTHER" id="PTHR47966:SF2">
    <property type="entry name" value="ASPERGILLOPEPSIN-1-RELATED"/>
    <property type="match status" value="1"/>
</dbReference>
<dbReference type="Gene3D" id="2.40.70.10">
    <property type="entry name" value="Acid Proteases"/>
    <property type="match status" value="2"/>
</dbReference>
<evidence type="ECO:0000256" key="1">
    <source>
        <dbReference type="ARBA" id="ARBA00007447"/>
    </source>
</evidence>
<name>A0A9W8W959_9HYPO</name>
<evidence type="ECO:0000256" key="7">
    <source>
        <dbReference type="SAM" id="SignalP"/>
    </source>
</evidence>
<evidence type="ECO:0000256" key="2">
    <source>
        <dbReference type="ARBA" id="ARBA00022670"/>
    </source>
</evidence>
<feature type="chain" id="PRO_5040916989" description="Peptidase A1 domain-containing protein" evidence="7">
    <location>
        <begin position="22"/>
        <end position="410"/>
    </location>
</feature>
<evidence type="ECO:0000256" key="3">
    <source>
        <dbReference type="ARBA" id="ARBA00022750"/>
    </source>
</evidence>
<dbReference type="SUPFAM" id="SSF50630">
    <property type="entry name" value="Acid proteases"/>
    <property type="match status" value="1"/>
</dbReference>
<comment type="caution">
    <text evidence="9">The sequence shown here is derived from an EMBL/GenBank/DDBJ whole genome shotgun (WGS) entry which is preliminary data.</text>
</comment>
<evidence type="ECO:0000259" key="8">
    <source>
        <dbReference type="PROSITE" id="PS51767"/>
    </source>
</evidence>
<proteinExistence type="inferred from homology"/>
<keyword evidence="4 6" id="KW-0378">Hydrolase</keyword>
<dbReference type="EMBL" id="JAPEUR010000184">
    <property type="protein sequence ID" value="KAJ4316289.1"/>
    <property type="molecule type" value="Genomic_DNA"/>
</dbReference>
<feature type="active site" evidence="5">
    <location>
        <position position="117"/>
    </location>
</feature>
<dbReference type="GO" id="GO:0004190">
    <property type="term" value="F:aspartic-type endopeptidase activity"/>
    <property type="evidence" value="ECO:0007669"/>
    <property type="project" value="UniProtKB-KW"/>
</dbReference>
<dbReference type="Proteomes" id="UP001140502">
    <property type="component" value="Unassembled WGS sequence"/>
</dbReference>
<dbReference type="PROSITE" id="PS51767">
    <property type="entry name" value="PEPTIDASE_A1"/>
    <property type="match status" value="1"/>
</dbReference>
<dbReference type="InterPro" id="IPR001461">
    <property type="entry name" value="Aspartic_peptidase_A1"/>
</dbReference>
<dbReference type="OrthoDB" id="2747330at2759"/>
<dbReference type="Pfam" id="PF00026">
    <property type="entry name" value="Asp"/>
    <property type="match status" value="1"/>
</dbReference>
<evidence type="ECO:0000313" key="9">
    <source>
        <dbReference type="EMBL" id="KAJ4316289.1"/>
    </source>
</evidence>
<keyword evidence="2 6" id="KW-0645">Protease</keyword>
<sequence>MAPLFVTILSTCLAFGAVVTGCPVRESGDQQYSVDQVKNPNYVANCPKALARAYIKYGATLPQGLADLVRNNNPNKVKRADDTGTGTVVTTPEERDVEWLTPIQIGTPGQVLKLNLDTGSSDLWVFTNTTQGASQRTSYNPSKSSTSKKLDGYSFSILYGDGSSSNGDVYLDKVSAGRLSVNNQAVETANRVSKFDNEPNVDGLMGLGFGSLNTVRPRKQKTFFENATPQLRSPVFTANLRRQRPGTYNFGYIDNTTYTGNIGYVPIDSSRGWWQFTSSGYAVGTDKIGRTSINGIADTGTTLLLLPDSVNKAYYAKVSGSSFNSNIHAYTFGCSTQLPTFSFAVGGVTITIPGTYLNYGAVTRDGKTCYGSLQPSDNIGLNIFGDIALKAAFVVFDGGQNRIGWAKKPL</sequence>
<keyword evidence="7" id="KW-0732">Signal</keyword>
<evidence type="ECO:0000256" key="5">
    <source>
        <dbReference type="PIRSR" id="PIRSR601461-1"/>
    </source>
</evidence>
<evidence type="ECO:0000256" key="4">
    <source>
        <dbReference type="ARBA" id="ARBA00022801"/>
    </source>
</evidence>
<accession>A0A9W8W959</accession>
<evidence type="ECO:0000256" key="6">
    <source>
        <dbReference type="RuleBase" id="RU000454"/>
    </source>
</evidence>
<keyword evidence="10" id="KW-1185">Reference proteome</keyword>
<keyword evidence="3 6" id="KW-0064">Aspartyl protease</keyword>
<dbReference type="FunFam" id="2.40.70.10:FF:000026">
    <property type="entry name" value="Endothiapepsin"/>
    <property type="match status" value="1"/>
</dbReference>
<dbReference type="CDD" id="cd06097">
    <property type="entry name" value="Aspergillopepsin_like"/>
    <property type="match status" value="1"/>
</dbReference>
<dbReference type="PROSITE" id="PS00141">
    <property type="entry name" value="ASP_PROTEASE"/>
    <property type="match status" value="1"/>
</dbReference>
<dbReference type="InterPro" id="IPR021109">
    <property type="entry name" value="Peptidase_aspartic_dom_sf"/>
</dbReference>